<evidence type="ECO:0000313" key="9">
    <source>
        <dbReference type="EMBL" id="SDW44211.1"/>
    </source>
</evidence>
<dbReference type="Proteomes" id="UP000198534">
    <property type="component" value="Unassembled WGS sequence"/>
</dbReference>
<dbReference type="CDD" id="cd17895">
    <property type="entry name" value="AGPR_1_N"/>
    <property type="match status" value="1"/>
</dbReference>
<feature type="domain" description="Semialdehyde dehydrogenase NAD-binding" evidence="8">
    <location>
        <begin position="2"/>
        <end position="139"/>
    </location>
</feature>
<dbReference type="STRING" id="1048340.SAMN05444487_103160"/>
<dbReference type="InterPro" id="IPR050085">
    <property type="entry name" value="AGPR"/>
</dbReference>
<dbReference type="InterPro" id="IPR000706">
    <property type="entry name" value="AGPR_type-1"/>
</dbReference>
<gene>
    <name evidence="7" type="primary">argC</name>
    <name evidence="9" type="ORF">SAMN05444487_103160</name>
</gene>
<organism evidence="9 10">
    <name type="scientific">Marininema mesophilum</name>
    <dbReference type="NCBI Taxonomy" id="1048340"/>
    <lineage>
        <taxon>Bacteria</taxon>
        <taxon>Bacillati</taxon>
        <taxon>Bacillota</taxon>
        <taxon>Bacilli</taxon>
        <taxon>Bacillales</taxon>
        <taxon>Thermoactinomycetaceae</taxon>
        <taxon>Marininema</taxon>
    </lineage>
</organism>
<evidence type="ECO:0000256" key="1">
    <source>
        <dbReference type="ARBA" id="ARBA00004862"/>
    </source>
</evidence>
<dbReference type="SMART" id="SM00859">
    <property type="entry name" value="Semialdhyde_dh"/>
    <property type="match status" value="1"/>
</dbReference>
<evidence type="ECO:0000256" key="5">
    <source>
        <dbReference type="ARBA" id="ARBA00023002"/>
    </source>
</evidence>
<evidence type="ECO:0000313" key="10">
    <source>
        <dbReference type="Proteomes" id="UP000198534"/>
    </source>
</evidence>
<accession>A0A1H2TJX8</accession>
<dbReference type="EMBL" id="FNNQ01000003">
    <property type="protein sequence ID" value="SDW44211.1"/>
    <property type="molecule type" value="Genomic_DNA"/>
</dbReference>
<evidence type="ECO:0000256" key="4">
    <source>
        <dbReference type="ARBA" id="ARBA00022857"/>
    </source>
</evidence>
<comment type="catalytic activity">
    <reaction evidence="6 7">
        <text>N-acetyl-L-glutamate 5-semialdehyde + phosphate + NADP(+) = N-acetyl-L-glutamyl 5-phosphate + NADPH + H(+)</text>
        <dbReference type="Rhea" id="RHEA:21588"/>
        <dbReference type="ChEBI" id="CHEBI:15378"/>
        <dbReference type="ChEBI" id="CHEBI:29123"/>
        <dbReference type="ChEBI" id="CHEBI:43474"/>
        <dbReference type="ChEBI" id="CHEBI:57783"/>
        <dbReference type="ChEBI" id="CHEBI:57936"/>
        <dbReference type="ChEBI" id="CHEBI:58349"/>
        <dbReference type="EC" id="1.2.1.38"/>
    </reaction>
</comment>
<dbReference type="OrthoDB" id="9801289at2"/>
<dbReference type="Gene3D" id="3.40.50.720">
    <property type="entry name" value="NAD(P)-binding Rossmann-like Domain"/>
    <property type="match status" value="1"/>
</dbReference>
<dbReference type="HAMAP" id="MF_00150">
    <property type="entry name" value="ArgC_type1"/>
    <property type="match status" value="1"/>
</dbReference>
<evidence type="ECO:0000259" key="8">
    <source>
        <dbReference type="SMART" id="SM00859"/>
    </source>
</evidence>
<evidence type="ECO:0000256" key="6">
    <source>
        <dbReference type="ARBA" id="ARBA00050557"/>
    </source>
</evidence>
<dbReference type="NCBIfam" id="TIGR01850">
    <property type="entry name" value="argC"/>
    <property type="match status" value="1"/>
</dbReference>
<dbReference type="Pfam" id="PF22698">
    <property type="entry name" value="Semialdhyde_dhC_1"/>
    <property type="match status" value="1"/>
</dbReference>
<evidence type="ECO:0000256" key="7">
    <source>
        <dbReference type="HAMAP-Rule" id="MF_00150"/>
    </source>
</evidence>
<keyword evidence="5 7" id="KW-0560">Oxidoreductase</keyword>
<dbReference type="PANTHER" id="PTHR32338">
    <property type="entry name" value="N-ACETYL-GAMMA-GLUTAMYL-PHOSPHATE REDUCTASE, CHLOROPLASTIC-RELATED-RELATED"/>
    <property type="match status" value="1"/>
</dbReference>
<sequence length="343" mass="37497">MRVAVIGATGYGSAELIRILENHPYVELETLISSSQAGEELGSVFPHLSQRELSLEELDLDQLAERVDGVFSATPAGVSGELLPELVERGVIAIDLAGDFRLEAADYQTWYSKEPAPSKWLSEAVYGLSEWTADQVKKARLVTNPGCYPTATLLALLPLVRAGVIAKGPVMIDGKSGVSGAGRGLKQSSLFCEVEGNLFPYKVAEHQHTPEIERYLSMIGGDPRTVTFTPQIVPMSRGILTTIYAPVESGWRTDQVREVIERAYREKPFIRLCESGRWPRTKDVAGSNFCDLQVKVDERTGMVIAAAVIDNLMKGAAGQAVQNLNLMMEWPESTGLSMLPVYP</sequence>
<dbReference type="GO" id="GO:0051287">
    <property type="term" value="F:NAD binding"/>
    <property type="evidence" value="ECO:0007669"/>
    <property type="project" value="InterPro"/>
</dbReference>
<dbReference type="GO" id="GO:0003942">
    <property type="term" value="F:N-acetyl-gamma-glutamyl-phosphate reductase activity"/>
    <property type="evidence" value="ECO:0007669"/>
    <property type="project" value="UniProtKB-UniRule"/>
</dbReference>
<dbReference type="Gene3D" id="3.30.360.10">
    <property type="entry name" value="Dihydrodipicolinate Reductase, domain 2"/>
    <property type="match status" value="1"/>
</dbReference>
<feature type="active site" evidence="7">
    <location>
        <position position="147"/>
    </location>
</feature>
<dbReference type="RefSeq" id="WP_091736744.1">
    <property type="nucleotide sequence ID" value="NZ_FNNQ01000003.1"/>
</dbReference>
<dbReference type="PANTHER" id="PTHR32338:SF10">
    <property type="entry name" value="N-ACETYL-GAMMA-GLUTAMYL-PHOSPHATE REDUCTASE, CHLOROPLASTIC-RELATED"/>
    <property type="match status" value="1"/>
</dbReference>
<name>A0A1H2TJX8_9BACL</name>
<comment type="pathway">
    <text evidence="1 7">Amino-acid biosynthesis; L-arginine biosynthesis; N(2)-acetyl-L-ornithine from L-glutamate: step 3/4.</text>
</comment>
<keyword evidence="4 7" id="KW-0521">NADP</keyword>
<dbReference type="CDD" id="cd23934">
    <property type="entry name" value="AGPR_1_C"/>
    <property type="match status" value="1"/>
</dbReference>
<keyword evidence="10" id="KW-1185">Reference proteome</keyword>
<dbReference type="EC" id="1.2.1.38" evidence="7"/>
<dbReference type="AlphaFoldDB" id="A0A1H2TJX8"/>
<evidence type="ECO:0000256" key="2">
    <source>
        <dbReference type="ARBA" id="ARBA00022571"/>
    </source>
</evidence>
<reference evidence="9 10" key="1">
    <citation type="submission" date="2016-10" db="EMBL/GenBank/DDBJ databases">
        <authorList>
            <person name="de Groot N.N."/>
        </authorList>
    </citation>
    <scope>NUCLEOTIDE SEQUENCE [LARGE SCALE GENOMIC DNA]</scope>
    <source>
        <strain evidence="9 10">DSM 45610</strain>
    </source>
</reference>
<dbReference type="InterPro" id="IPR058924">
    <property type="entry name" value="AGPR_dimerisation_dom"/>
</dbReference>
<dbReference type="UniPathway" id="UPA00068">
    <property type="reaction ID" value="UER00108"/>
</dbReference>
<comment type="subcellular location">
    <subcellularLocation>
        <location evidence="7">Cytoplasm</location>
    </subcellularLocation>
</comment>
<dbReference type="InterPro" id="IPR000534">
    <property type="entry name" value="Semialdehyde_DH_NAD-bd"/>
</dbReference>
<evidence type="ECO:0000256" key="3">
    <source>
        <dbReference type="ARBA" id="ARBA00022605"/>
    </source>
</evidence>
<dbReference type="InterPro" id="IPR036291">
    <property type="entry name" value="NAD(P)-bd_dom_sf"/>
</dbReference>
<dbReference type="FunFam" id="3.30.360.10:FF:000014">
    <property type="entry name" value="N-acetyl-gamma-glutamyl-phosphate reductase"/>
    <property type="match status" value="1"/>
</dbReference>
<dbReference type="GO" id="GO:0070401">
    <property type="term" value="F:NADP+ binding"/>
    <property type="evidence" value="ECO:0007669"/>
    <property type="project" value="InterPro"/>
</dbReference>
<keyword evidence="2 7" id="KW-0055">Arginine biosynthesis</keyword>
<keyword evidence="3 7" id="KW-0028">Amino-acid biosynthesis</keyword>
<protein>
    <recommendedName>
        <fullName evidence="7">N-acetyl-gamma-glutamyl-phosphate reductase</fullName>
        <shortName evidence="7">AGPR</shortName>
        <ecNumber evidence="7">1.2.1.38</ecNumber>
    </recommendedName>
    <alternativeName>
        <fullName evidence="7">N-acetyl-glutamate semialdehyde dehydrogenase</fullName>
        <shortName evidence="7">NAGSA dehydrogenase</shortName>
    </alternativeName>
</protein>
<dbReference type="GO" id="GO:0006526">
    <property type="term" value="P:L-arginine biosynthetic process"/>
    <property type="evidence" value="ECO:0007669"/>
    <property type="project" value="UniProtKB-UniRule"/>
</dbReference>
<dbReference type="Pfam" id="PF01118">
    <property type="entry name" value="Semialdhyde_dh"/>
    <property type="match status" value="1"/>
</dbReference>
<dbReference type="SUPFAM" id="SSF55347">
    <property type="entry name" value="Glyceraldehyde-3-phosphate dehydrogenase-like, C-terminal domain"/>
    <property type="match status" value="1"/>
</dbReference>
<comment type="function">
    <text evidence="7">Catalyzes the NADPH-dependent reduction of N-acetyl-5-glutamyl phosphate to yield N-acetyl-L-glutamate 5-semialdehyde.</text>
</comment>
<dbReference type="GO" id="GO:0005737">
    <property type="term" value="C:cytoplasm"/>
    <property type="evidence" value="ECO:0007669"/>
    <property type="project" value="UniProtKB-SubCell"/>
</dbReference>
<keyword evidence="7" id="KW-0963">Cytoplasm</keyword>
<dbReference type="SUPFAM" id="SSF51735">
    <property type="entry name" value="NAD(P)-binding Rossmann-fold domains"/>
    <property type="match status" value="1"/>
</dbReference>
<comment type="similarity">
    <text evidence="7">Belongs to the NAGSA dehydrogenase family. Type 1 subfamily.</text>
</comment>
<proteinExistence type="inferred from homology"/>